<reference evidence="3 4" key="1">
    <citation type="journal article" date="2013" name="BMC Genomics">
        <title>Reconstruction of the lipid metabolism for the microalga Monoraphidium neglectum from its genome sequence reveals characteristics suitable for biofuel production.</title>
        <authorList>
            <person name="Bogen C."/>
            <person name="Al-Dilaimi A."/>
            <person name="Albersmeier A."/>
            <person name="Wichmann J."/>
            <person name="Grundmann M."/>
            <person name="Rupp O."/>
            <person name="Lauersen K.J."/>
            <person name="Blifernez-Klassen O."/>
            <person name="Kalinowski J."/>
            <person name="Goesmann A."/>
            <person name="Mussgnug J.H."/>
            <person name="Kruse O."/>
        </authorList>
    </citation>
    <scope>NUCLEOTIDE SEQUENCE [LARGE SCALE GENOMIC DNA]</scope>
    <source>
        <strain evidence="3 4">SAG 48.87</strain>
    </source>
</reference>
<dbReference type="KEGG" id="mng:MNEG_11870"/>
<keyword evidence="4" id="KW-1185">Reference proteome</keyword>
<evidence type="ECO:0000313" key="4">
    <source>
        <dbReference type="Proteomes" id="UP000054498"/>
    </source>
</evidence>
<keyword evidence="2" id="KW-0732">Signal</keyword>
<feature type="region of interest" description="Disordered" evidence="1">
    <location>
        <begin position="123"/>
        <end position="150"/>
    </location>
</feature>
<evidence type="ECO:0000256" key="2">
    <source>
        <dbReference type="SAM" id="SignalP"/>
    </source>
</evidence>
<gene>
    <name evidence="3" type="ORF">MNEG_11870</name>
</gene>
<accession>A0A0D2KJS8</accession>
<dbReference type="RefSeq" id="XP_013895113.1">
    <property type="nucleotide sequence ID" value="XM_014039659.1"/>
</dbReference>
<evidence type="ECO:0000256" key="1">
    <source>
        <dbReference type="SAM" id="MobiDB-lite"/>
    </source>
</evidence>
<feature type="signal peptide" evidence="2">
    <location>
        <begin position="1"/>
        <end position="27"/>
    </location>
</feature>
<feature type="compositionally biased region" description="Low complexity" evidence="1">
    <location>
        <begin position="39"/>
        <end position="50"/>
    </location>
</feature>
<proteinExistence type="predicted"/>
<protein>
    <submittedName>
        <fullName evidence="3">Uncharacterized protein</fullName>
    </submittedName>
</protein>
<organism evidence="3 4">
    <name type="scientific">Monoraphidium neglectum</name>
    <dbReference type="NCBI Taxonomy" id="145388"/>
    <lineage>
        <taxon>Eukaryota</taxon>
        <taxon>Viridiplantae</taxon>
        <taxon>Chlorophyta</taxon>
        <taxon>core chlorophytes</taxon>
        <taxon>Chlorophyceae</taxon>
        <taxon>CS clade</taxon>
        <taxon>Sphaeropleales</taxon>
        <taxon>Selenastraceae</taxon>
        <taxon>Monoraphidium</taxon>
    </lineage>
</organism>
<evidence type="ECO:0000313" key="3">
    <source>
        <dbReference type="EMBL" id="KIY96093.1"/>
    </source>
</evidence>
<sequence>MARSARAAAVLAACALLIATAVHPCRAADTAAAPAPSAEADLPLSAGSKPGLPPASLPPGATRVLTVPAAGAAAEAAAAAAAERLAADGARRRGRPHFHGVPVPLAGSALLLGELSQGATPSVITVEDDPSPTDAPAAADGPGPFDSAAHDLDSHLAELVASLRPTLDSAAAIRMAEPAAAAGPAPGGEAPSAAPLVYEFDDDHDPGFLDMMPKGGIADLDKLAKEAVTTANEALGHVADAVKHAVDSVKLAVSDAEGEAAPEASDKKYFMGWLGGDGKWVPTDAKGEVAAQAAPAYYVTFSPSFGVEVWEVDPAFWPWPAYNESESSDGLPDWFPPFEAGGNAGYDY</sequence>
<dbReference type="AlphaFoldDB" id="A0A0D2KJS8"/>
<name>A0A0D2KJS8_9CHLO</name>
<dbReference type="Proteomes" id="UP000054498">
    <property type="component" value="Unassembled WGS sequence"/>
</dbReference>
<dbReference type="EMBL" id="KK103164">
    <property type="protein sequence ID" value="KIY96093.1"/>
    <property type="molecule type" value="Genomic_DNA"/>
</dbReference>
<feature type="region of interest" description="Disordered" evidence="1">
    <location>
        <begin position="39"/>
        <end position="59"/>
    </location>
</feature>
<dbReference type="GeneID" id="25729176"/>
<feature type="chain" id="PRO_5002245766" evidence="2">
    <location>
        <begin position="28"/>
        <end position="348"/>
    </location>
</feature>
<feature type="compositionally biased region" description="Low complexity" evidence="1">
    <location>
        <begin position="132"/>
        <end position="147"/>
    </location>
</feature>